<protein>
    <recommendedName>
        <fullName evidence="4">HTH araC/xylS-type domain-containing protein</fullName>
    </recommendedName>
</protein>
<organism evidence="5 6">
    <name type="scientific">Ktedonospora formicarum</name>
    <dbReference type="NCBI Taxonomy" id="2778364"/>
    <lineage>
        <taxon>Bacteria</taxon>
        <taxon>Bacillati</taxon>
        <taxon>Chloroflexota</taxon>
        <taxon>Ktedonobacteria</taxon>
        <taxon>Ktedonobacterales</taxon>
        <taxon>Ktedonobacteraceae</taxon>
        <taxon>Ktedonospora</taxon>
    </lineage>
</organism>
<dbReference type="GO" id="GO:0043565">
    <property type="term" value="F:sequence-specific DNA binding"/>
    <property type="evidence" value="ECO:0007669"/>
    <property type="project" value="InterPro"/>
</dbReference>
<sequence length="277" mass="31012">MHSIHFAILPPPAILKNEVECVRIADYRGEEAVTINVSPTGAPGMVFHHNKGHAALEHIVTHSGRSFCPPPLFLSGPVIEPSVMIYKKTAFITVHVIFKPSALKNLFGINASHLAPGWIGPQEYGALDLANQLMEARSGQEQMALLTSFLVVLLKQEKPRDMLVEESLRLIHAHIGSLHVKDLLNTFHLSERQFERRFTQAVGLTPQAYLRVKRFNAAIHLIKTRRFARLIDVAAALNFTDQSHLIHDMKAFSGMTPTRLAQQIDDFYHEQAGYAFA</sequence>
<evidence type="ECO:0000259" key="4">
    <source>
        <dbReference type="PROSITE" id="PS01124"/>
    </source>
</evidence>
<dbReference type="PROSITE" id="PS01124">
    <property type="entry name" value="HTH_ARAC_FAMILY_2"/>
    <property type="match status" value="1"/>
</dbReference>
<keyword evidence="2" id="KW-0238">DNA-binding</keyword>
<dbReference type="Pfam" id="PF20240">
    <property type="entry name" value="DUF6597"/>
    <property type="match status" value="1"/>
</dbReference>
<gene>
    <name evidence="5" type="ORF">KSX_68540</name>
</gene>
<feature type="domain" description="HTH araC/xylS-type" evidence="4">
    <location>
        <begin position="165"/>
        <end position="263"/>
    </location>
</feature>
<evidence type="ECO:0000313" key="5">
    <source>
        <dbReference type="EMBL" id="GHO48691.1"/>
    </source>
</evidence>
<accession>A0A8J3I767</accession>
<evidence type="ECO:0000256" key="2">
    <source>
        <dbReference type="ARBA" id="ARBA00023125"/>
    </source>
</evidence>
<dbReference type="Proteomes" id="UP000612362">
    <property type="component" value="Unassembled WGS sequence"/>
</dbReference>
<evidence type="ECO:0000313" key="6">
    <source>
        <dbReference type="Proteomes" id="UP000612362"/>
    </source>
</evidence>
<dbReference type="RefSeq" id="WP_220197867.1">
    <property type="nucleotide sequence ID" value="NZ_BNJF01000004.1"/>
</dbReference>
<keyword evidence="3" id="KW-0804">Transcription</keyword>
<keyword evidence="6" id="KW-1185">Reference proteome</keyword>
<keyword evidence="1" id="KW-0805">Transcription regulation</keyword>
<dbReference type="GO" id="GO:0003700">
    <property type="term" value="F:DNA-binding transcription factor activity"/>
    <property type="evidence" value="ECO:0007669"/>
    <property type="project" value="InterPro"/>
</dbReference>
<dbReference type="SMART" id="SM00342">
    <property type="entry name" value="HTH_ARAC"/>
    <property type="match status" value="1"/>
</dbReference>
<dbReference type="InterPro" id="IPR050204">
    <property type="entry name" value="AraC_XylS_family_regulators"/>
</dbReference>
<dbReference type="InterPro" id="IPR018060">
    <property type="entry name" value="HTH_AraC"/>
</dbReference>
<dbReference type="PANTHER" id="PTHR46796:SF13">
    <property type="entry name" value="HTH-TYPE TRANSCRIPTIONAL ACTIVATOR RHAS"/>
    <property type="match status" value="1"/>
</dbReference>
<comment type="caution">
    <text evidence="5">The sequence shown here is derived from an EMBL/GenBank/DDBJ whole genome shotgun (WGS) entry which is preliminary data.</text>
</comment>
<dbReference type="Gene3D" id="1.10.10.60">
    <property type="entry name" value="Homeodomain-like"/>
    <property type="match status" value="1"/>
</dbReference>
<evidence type="ECO:0000256" key="3">
    <source>
        <dbReference type="ARBA" id="ARBA00023163"/>
    </source>
</evidence>
<dbReference type="InterPro" id="IPR046532">
    <property type="entry name" value="DUF6597"/>
</dbReference>
<reference evidence="5" key="1">
    <citation type="submission" date="2020-10" db="EMBL/GenBank/DDBJ databases">
        <title>Taxonomic study of unclassified bacteria belonging to the class Ktedonobacteria.</title>
        <authorList>
            <person name="Yabe S."/>
            <person name="Wang C.M."/>
            <person name="Zheng Y."/>
            <person name="Sakai Y."/>
            <person name="Cavaletti L."/>
            <person name="Monciardini P."/>
            <person name="Donadio S."/>
        </authorList>
    </citation>
    <scope>NUCLEOTIDE SEQUENCE</scope>
    <source>
        <strain evidence="5">SOSP1-1</strain>
    </source>
</reference>
<evidence type="ECO:0000256" key="1">
    <source>
        <dbReference type="ARBA" id="ARBA00023015"/>
    </source>
</evidence>
<proteinExistence type="predicted"/>
<dbReference type="PANTHER" id="PTHR46796">
    <property type="entry name" value="HTH-TYPE TRANSCRIPTIONAL ACTIVATOR RHAS-RELATED"/>
    <property type="match status" value="1"/>
</dbReference>
<dbReference type="Pfam" id="PF12833">
    <property type="entry name" value="HTH_18"/>
    <property type="match status" value="1"/>
</dbReference>
<dbReference type="EMBL" id="BNJF01000004">
    <property type="protein sequence ID" value="GHO48691.1"/>
    <property type="molecule type" value="Genomic_DNA"/>
</dbReference>
<dbReference type="AlphaFoldDB" id="A0A8J3I767"/>
<name>A0A8J3I767_9CHLR</name>